<dbReference type="Proteomes" id="UP000244093">
    <property type="component" value="Unassembled WGS sequence"/>
</dbReference>
<dbReference type="SUPFAM" id="SSF89550">
    <property type="entry name" value="PHP domain-like"/>
    <property type="match status" value="1"/>
</dbReference>
<dbReference type="EMBL" id="NBVN01000002">
    <property type="protein sequence ID" value="PUA33490.1"/>
    <property type="molecule type" value="Genomic_DNA"/>
</dbReference>
<evidence type="ECO:0000313" key="1">
    <source>
        <dbReference type="EMBL" id="PUA33490.1"/>
    </source>
</evidence>
<sequence length="207" mass="23040">MLKYIDMASNPTMDSNSLDRYVGKASIHGYAVLAIEGLDSYKVFNGVQLIPRISFKFNELGREVLMKRECIKILRSDSLEDLKITNAVKKVAHAIELGHELLRSMDRKALKKLVNAGKPVIINLRDVIRLINLNAPVLGLLLLLRYYERGRISLVVGSGAREEHELLHPITVCSFLVSLGLSEAKALSSVSINPLSVMRSAGYDILR</sequence>
<gene>
    <name evidence="1" type="ORF">B7O98_03475</name>
</gene>
<comment type="caution">
    <text evidence="1">The sequence shown here is derived from an EMBL/GenBank/DDBJ whole genome shotgun (WGS) entry which is preliminary data.</text>
</comment>
<accession>A0A2R7Y7H9</accession>
<dbReference type="Gene3D" id="3.20.20.140">
    <property type="entry name" value="Metal-dependent hydrolases"/>
    <property type="match status" value="1"/>
</dbReference>
<dbReference type="InterPro" id="IPR016195">
    <property type="entry name" value="Pol/histidinol_Pase-like"/>
</dbReference>
<reference evidence="1 2" key="1">
    <citation type="journal article" date="2018" name="Syst. Appl. Microbiol.">
        <title>A new symbiotic nanoarchaeote (Candidatus Nanoclepta minutus) and its host (Zestosphaera tikiterensis gen. nov., sp. nov.) from a New Zealand hot spring.</title>
        <authorList>
            <person name="St John E."/>
            <person name="Liu Y."/>
            <person name="Podar M."/>
            <person name="Stott M.B."/>
            <person name="Meneghin J."/>
            <person name="Chen Z."/>
            <person name="Lagutin K."/>
            <person name="Mitchell K."/>
            <person name="Reysenbach A.L."/>
        </authorList>
    </citation>
    <scope>NUCLEOTIDE SEQUENCE [LARGE SCALE GENOMIC DNA]</scope>
    <source>
        <strain evidence="1">NZ3</strain>
    </source>
</reference>
<name>A0A2R7Y7H9_9CREN</name>
<evidence type="ECO:0000313" key="2">
    <source>
        <dbReference type="Proteomes" id="UP000244093"/>
    </source>
</evidence>
<dbReference type="AlphaFoldDB" id="A0A2R7Y7H9"/>
<protein>
    <submittedName>
        <fullName evidence="1">Uncharacterized protein</fullName>
    </submittedName>
</protein>
<proteinExistence type="predicted"/>
<organism evidence="1 2">
    <name type="scientific">Zestosphaera tikiterensis</name>
    <dbReference type="NCBI Taxonomy" id="1973259"/>
    <lineage>
        <taxon>Archaea</taxon>
        <taxon>Thermoproteota</taxon>
        <taxon>Thermoprotei</taxon>
        <taxon>Desulfurococcales</taxon>
        <taxon>Desulfurococcaceae</taxon>
        <taxon>Zestosphaera</taxon>
    </lineage>
</organism>